<dbReference type="Gene3D" id="2.60.40.2500">
    <property type="match status" value="1"/>
</dbReference>
<keyword evidence="4" id="KW-0472">Membrane</keyword>
<dbReference type="InterPro" id="IPR014148">
    <property type="entry name" value="VirB9"/>
</dbReference>
<dbReference type="InterPro" id="IPR038161">
    <property type="entry name" value="VirB9/CagX/TrbG_C_sf"/>
</dbReference>
<reference evidence="5 6" key="1">
    <citation type="submission" date="2023-03" db="EMBL/GenBank/DDBJ databases">
        <title>Host association and intracellularity evolved multiple times independently in the Rickettsiales.</title>
        <authorList>
            <person name="Castelli M."/>
            <person name="Nardi T."/>
            <person name="Gammuto L."/>
            <person name="Bellinzona G."/>
            <person name="Sabaneyeva E."/>
            <person name="Potekhin A."/>
            <person name="Serra V."/>
            <person name="Petroni G."/>
            <person name="Sassera D."/>
        </authorList>
    </citation>
    <scope>NUCLEOTIDE SEQUENCE [LARGE SCALE GENOMIC DNA]</scope>
    <source>
        <strain evidence="5 6">Sr 2-6</strain>
    </source>
</reference>
<sequence>MKKLIIPTAILNGTTKFHGVNSPRSHLVLEQTQDPKNGIRSLSKLSTVRQAQGVQNVHEDSNTGPMPQLSAGIEFQKRSIVNNTSSIISSGLNISLILNFNIIIFLAIFFTTSTAFAIRESRPTPVDSRIRVMVYNPDDVFKFTGYYGYQASIELASNEEVISISMGDTTSWQIVPAGHRIFIKPMEPDATTNLTLITNKRTYFFELYAEETTDIRDPGMVFNVKFIYPDEEDEDHIRTFSKSDSKGPDLKHPENFNFYYSISGNEEIAPIKIFDDGEFTYLQFRDKNNEIPAIFAVDEDLMESMVNFRLDPNNSNLVVVEQVFRKLTLRAGKKIVCVFNETYKPY</sequence>
<gene>
    <name evidence="5" type="ORF">Megvenef_01686</name>
</gene>
<comment type="caution">
    <text evidence="5">The sequence shown here is derived from an EMBL/GenBank/DDBJ whole genome shotgun (WGS) entry which is preliminary data.</text>
</comment>
<dbReference type="InterPro" id="IPR033645">
    <property type="entry name" value="VirB9/CagX/TrbG_C"/>
</dbReference>
<evidence type="ECO:0000256" key="1">
    <source>
        <dbReference type="ARBA" id="ARBA00006135"/>
    </source>
</evidence>
<proteinExistence type="inferred from homology"/>
<feature type="transmembrane region" description="Helical" evidence="4">
    <location>
        <begin position="96"/>
        <end position="118"/>
    </location>
</feature>
<keyword evidence="4" id="KW-1133">Transmembrane helix</keyword>
<evidence type="ECO:0000313" key="5">
    <source>
        <dbReference type="EMBL" id="MEA0971702.1"/>
    </source>
</evidence>
<evidence type="ECO:0000256" key="2">
    <source>
        <dbReference type="ARBA" id="ARBA00022729"/>
    </source>
</evidence>
<keyword evidence="2" id="KW-0732">Signal</keyword>
<evidence type="ECO:0000256" key="4">
    <source>
        <dbReference type="SAM" id="Phobius"/>
    </source>
</evidence>
<keyword evidence="6" id="KW-1185">Reference proteome</keyword>
<dbReference type="EMBL" id="JARJFB010000222">
    <property type="protein sequence ID" value="MEA0971702.1"/>
    <property type="molecule type" value="Genomic_DNA"/>
</dbReference>
<evidence type="ECO:0000313" key="6">
    <source>
        <dbReference type="Proteomes" id="UP001291687"/>
    </source>
</evidence>
<accession>A0ABU5NEV2</accession>
<dbReference type="Pfam" id="PF03524">
    <property type="entry name" value="CagX"/>
    <property type="match status" value="1"/>
</dbReference>
<comment type="similarity">
    <text evidence="1">Belongs to the TrbG/VirB9 family.</text>
</comment>
<evidence type="ECO:0000256" key="3">
    <source>
        <dbReference type="ARBA" id="ARBA00023026"/>
    </source>
</evidence>
<dbReference type="NCBIfam" id="TIGR02781">
    <property type="entry name" value="VirB9"/>
    <property type="match status" value="1"/>
</dbReference>
<dbReference type="Proteomes" id="UP001291687">
    <property type="component" value="Unassembled WGS sequence"/>
</dbReference>
<keyword evidence="4" id="KW-0812">Transmembrane</keyword>
<name>A0ABU5NEV2_9RICK</name>
<keyword evidence="3" id="KW-0843">Virulence</keyword>
<organism evidence="5 6">
    <name type="scientific">Candidatus Megaera venefica</name>
    <dbReference type="NCBI Taxonomy" id="2055910"/>
    <lineage>
        <taxon>Bacteria</taxon>
        <taxon>Pseudomonadati</taxon>
        <taxon>Pseudomonadota</taxon>
        <taxon>Alphaproteobacteria</taxon>
        <taxon>Rickettsiales</taxon>
        <taxon>Rickettsiaceae</taxon>
        <taxon>Candidatus Megaera</taxon>
    </lineage>
</organism>
<dbReference type="CDD" id="cd06911">
    <property type="entry name" value="VirB9_CagX_TrbG"/>
    <property type="match status" value="1"/>
</dbReference>
<dbReference type="InterPro" id="IPR010258">
    <property type="entry name" value="Conjugal_tfr_TrbG/VirB9/CagX"/>
</dbReference>
<protein>
    <submittedName>
        <fullName evidence="5">Type IV secretion system protein VirB9</fullName>
    </submittedName>
</protein>